<dbReference type="Proteomes" id="UP000053372">
    <property type="component" value="Unassembled WGS sequence"/>
</dbReference>
<sequence length="63" mass="7517">MPEYQFTYYPDDYKEFGCKTAGDMSKVEDRIKGEFKGFKVSREDINYGDFKKAQFLVERRSRA</sequence>
<organism evidence="1 2">
    <name type="scientific">Mastigocoleus testarum BC008</name>
    <dbReference type="NCBI Taxonomy" id="371196"/>
    <lineage>
        <taxon>Bacteria</taxon>
        <taxon>Bacillati</taxon>
        <taxon>Cyanobacteriota</taxon>
        <taxon>Cyanophyceae</taxon>
        <taxon>Nostocales</taxon>
        <taxon>Hapalosiphonaceae</taxon>
        <taxon>Mastigocoleus</taxon>
    </lineage>
</organism>
<evidence type="ECO:0000313" key="2">
    <source>
        <dbReference type="Proteomes" id="UP000053372"/>
    </source>
</evidence>
<dbReference type="EMBL" id="LMTZ01000137">
    <property type="protein sequence ID" value="KST63521.1"/>
    <property type="molecule type" value="Genomic_DNA"/>
</dbReference>
<protein>
    <submittedName>
        <fullName evidence="1">Uncharacterized protein</fullName>
    </submittedName>
</protein>
<dbReference type="RefSeq" id="WP_027841245.1">
    <property type="nucleotide sequence ID" value="NZ_LMTZ01000137.1"/>
</dbReference>
<gene>
    <name evidence="1" type="ORF">BC008_13740</name>
</gene>
<keyword evidence="2" id="KW-1185">Reference proteome</keyword>
<reference evidence="1 2" key="1">
    <citation type="journal article" date="2015" name="Genome Announc.">
        <title>Draft Genome of the Euendolithic (true boring) Cyanobacterium Mastigocoleus testarum strain BC008.</title>
        <authorList>
            <person name="Guida B.S."/>
            <person name="Garcia-Pichel F."/>
        </authorList>
    </citation>
    <scope>NUCLEOTIDE SEQUENCE [LARGE SCALE GENOMIC DNA]</scope>
    <source>
        <strain evidence="1 2">BC008</strain>
    </source>
</reference>
<name>A0A0V7ZGE1_9CYAN</name>
<accession>A0A0V7ZGE1</accession>
<comment type="caution">
    <text evidence="1">The sequence shown here is derived from an EMBL/GenBank/DDBJ whole genome shotgun (WGS) entry which is preliminary data.</text>
</comment>
<proteinExistence type="predicted"/>
<dbReference type="AlphaFoldDB" id="A0A0V7ZGE1"/>
<evidence type="ECO:0000313" key="1">
    <source>
        <dbReference type="EMBL" id="KST63521.1"/>
    </source>
</evidence>